<accession>A0A8C9QG33</accession>
<evidence type="ECO:0000256" key="1">
    <source>
        <dbReference type="ARBA" id="ARBA00004370"/>
    </source>
</evidence>
<evidence type="ECO:0000313" key="6">
    <source>
        <dbReference type="Ensembl" id="ENSSDAP00000023687.1"/>
    </source>
</evidence>
<keyword evidence="5" id="KW-0072">Autophagy</keyword>
<protein>
    <submittedName>
        <fullName evidence="6">Uncharacterized protein</fullName>
    </submittedName>
</protein>
<dbReference type="AlphaFoldDB" id="A0A8C9QG33"/>
<dbReference type="InterPro" id="IPR029071">
    <property type="entry name" value="Ubiquitin-like_domsf"/>
</dbReference>
<evidence type="ECO:0000313" key="7">
    <source>
        <dbReference type="Proteomes" id="UP000694422"/>
    </source>
</evidence>
<sequence>MKFHYKEDHLFEYQKKKGEKIQKKYPDRVSAIAEKALKARGAHLSKRKYLVPSDLTVVPPWTSCPRVSMGIIMFSTAAVPFRLPINQLCTKVQFLCILTNACYFLVFCLFV</sequence>
<evidence type="ECO:0000256" key="2">
    <source>
        <dbReference type="ARBA" id="ARBA00007293"/>
    </source>
</evidence>
<dbReference type="PANTHER" id="PTHR10969">
    <property type="entry name" value="MICROTUBULE-ASSOCIATED PROTEINS 1A/1B LIGHT CHAIN 3-RELATED"/>
    <property type="match status" value="1"/>
</dbReference>
<dbReference type="Ensembl" id="ENSSDAT00000027110.1">
    <property type="protein sequence ID" value="ENSSDAP00000023687.1"/>
    <property type="gene ID" value="ENSSDAG00000021578.1"/>
</dbReference>
<keyword evidence="4" id="KW-0449">Lipoprotein</keyword>
<organism evidence="6 7">
    <name type="scientific">Spermophilus dauricus</name>
    <name type="common">Daurian ground squirrel</name>
    <dbReference type="NCBI Taxonomy" id="99837"/>
    <lineage>
        <taxon>Eukaryota</taxon>
        <taxon>Metazoa</taxon>
        <taxon>Chordata</taxon>
        <taxon>Craniata</taxon>
        <taxon>Vertebrata</taxon>
        <taxon>Euteleostomi</taxon>
        <taxon>Mammalia</taxon>
        <taxon>Eutheria</taxon>
        <taxon>Euarchontoglires</taxon>
        <taxon>Glires</taxon>
        <taxon>Rodentia</taxon>
        <taxon>Sciuromorpha</taxon>
        <taxon>Sciuridae</taxon>
        <taxon>Xerinae</taxon>
        <taxon>Marmotini</taxon>
        <taxon>Spermophilus</taxon>
    </lineage>
</organism>
<proteinExistence type="inferred from homology"/>
<comment type="similarity">
    <text evidence="2 5">Belongs to the ATG8 family.</text>
</comment>
<keyword evidence="7" id="KW-1185">Reference proteome</keyword>
<evidence type="ECO:0000256" key="5">
    <source>
        <dbReference type="RuleBase" id="RU004384"/>
    </source>
</evidence>
<reference evidence="6" key="2">
    <citation type="submission" date="2025-09" db="UniProtKB">
        <authorList>
            <consortium name="Ensembl"/>
        </authorList>
    </citation>
    <scope>IDENTIFICATION</scope>
</reference>
<evidence type="ECO:0000256" key="4">
    <source>
        <dbReference type="ARBA" id="ARBA00023288"/>
    </source>
</evidence>
<dbReference type="Proteomes" id="UP000694422">
    <property type="component" value="Unplaced"/>
</dbReference>
<evidence type="ECO:0000256" key="3">
    <source>
        <dbReference type="ARBA" id="ARBA00023136"/>
    </source>
</evidence>
<dbReference type="GO" id="GO:0006914">
    <property type="term" value="P:autophagy"/>
    <property type="evidence" value="ECO:0007669"/>
    <property type="project" value="UniProtKB-KW"/>
</dbReference>
<dbReference type="Gene3D" id="3.10.20.90">
    <property type="entry name" value="Phosphatidylinositol 3-kinase Catalytic Subunit, Chain A, domain 1"/>
    <property type="match status" value="1"/>
</dbReference>
<keyword evidence="3" id="KW-0472">Membrane</keyword>
<name>A0A8C9QG33_SPEDA</name>
<reference evidence="6" key="1">
    <citation type="submission" date="2025-08" db="UniProtKB">
        <authorList>
            <consortium name="Ensembl"/>
        </authorList>
    </citation>
    <scope>IDENTIFICATION</scope>
</reference>
<dbReference type="Pfam" id="PF02991">
    <property type="entry name" value="ATG8"/>
    <property type="match status" value="1"/>
</dbReference>
<comment type="subcellular location">
    <subcellularLocation>
        <location evidence="1">Membrane</location>
    </subcellularLocation>
</comment>
<dbReference type="InterPro" id="IPR004241">
    <property type="entry name" value="Atg8-like"/>
</dbReference>
<dbReference type="GO" id="GO:0016020">
    <property type="term" value="C:membrane"/>
    <property type="evidence" value="ECO:0007669"/>
    <property type="project" value="UniProtKB-SubCell"/>
</dbReference>
<dbReference type="SUPFAM" id="SSF54236">
    <property type="entry name" value="Ubiquitin-like"/>
    <property type="match status" value="1"/>
</dbReference>